<name>A0A1G8N0P4_9SPHI</name>
<dbReference type="STRING" id="551996.SAMN05192573_13016"/>
<evidence type="ECO:0000313" key="1">
    <source>
        <dbReference type="EMBL" id="SDI73723.1"/>
    </source>
</evidence>
<dbReference type="AlphaFoldDB" id="A0A1G8N0P4"/>
<keyword evidence="2" id="KW-1185">Reference proteome</keyword>
<organism evidence="1 2">
    <name type="scientific">Mucilaginibacter gossypii</name>
    <dbReference type="NCBI Taxonomy" id="551996"/>
    <lineage>
        <taxon>Bacteria</taxon>
        <taxon>Pseudomonadati</taxon>
        <taxon>Bacteroidota</taxon>
        <taxon>Sphingobacteriia</taxon>
        <taxon>Sphingobacteriales</taxon>
        <taxon>Sphingobacteriaceae</taxon>
        <taxon>Mucilaginibacter</taxon>
    </lineage>
</organism>
<sequence length="75" mass="8613">MSSAFVKEGEARHLKDVAPNIGALLFFLRVENNGTIIRDEKIYFSQKHGRDVFELSDGLAYALDDDNHWYIILDL</sequence>
<accession>A0A1G8N0P4</accession>
<proteinExistence type="predicted"/>
<dbReference type="Proteomes" id="UP000199705">
    <property type="component" value="Unassembled WGS sequence"/>
</dbReference>
<gene>
    <name evidence="1" type="ORF">SAMN05192573_13016</name>
</gene>
<dbReference type="EMBL" id="FNCG01000030">
    <property type="protein sequence ID" value="SDI73723.1"/>
    <property type="molecule type" value="Genomic_DNA"/>
</dbReference>
<evidence type="ECO:0000313" key="2">
    <source>
        <dbReference type="Proteomes" id="UP000199705"/>
    </source>
</evidence>
<dbReference type="RefSeq" id="WP_091176198.1">
    <property type="nucleotide sequence ID" value="NZ_FNCG01000030.1"/>
</dbReference>
<reference evidence="2" key="1">
    <citation type="submission" date="2016-10" db="EMBL/GenBank/DDBJ databases">
        <authorList>
            <person name="Varghese N."/>
            <person name="Submissions S."/>
        </authorList>
    </citation>
    <scope>NUCLEOTIDE SEQUENCE [LARGE SCALE GENOMIC DNA]</scope>
    <source>
        <strain evidence="2">Gh-67</strain>
    </source>
</reference>
<protein>
    <submittedName>
        <fullName evidence="1">Uncharacterized protein</fullName>
    </submittedName>
</protein>